<dbReference type="InterPro" id="IPR029058">
    <property type="entry name" value="AB_hydrolase_fold"/>
</dbReference>
<gene>
    <name evidence="2" type="ORF">FJV41_33300</name>
</gene>
<evidence type="ECO:0000256" key="1">
    <source>
        <dbReference type="SAM" id="MobiDB-lite"/>
    </source>
</evidence>
<dbReference type="Proteomes" id="UP000315369">
    <property type="component" value="Unassembled WGS sequence"/>
</dbReference>
<name>A0A540WRI6_9BACT</name>
<protein>
    <submittedName>
        <fullName evidence="2">Alpha/beta hydrolase</fullName>
    </submittedName>
</protein>
<organism evidence="2 3">
    <name type="scientific">Myxococcus llanfairpwllgwyngyllgogerychwyrndrobwllllantysiliogogogochensis</name>
    <dbReference type="NCBI Taxonomy" id="2590453"/>
    <lineage>
        <taxon>Bacteria</taxon>
        <taxon>Pseudomonadati</taxon>
        <taxon>Myxococcota</taxon>
        <taxon>Myxococcia</taxon>
        <taxon>Myxococcales</taxon>
        <taxon>Cystobacterineae</taxon>
        <taxon>Myxococcaceae</taxon>
        <taxon>Myxococcus</taxon>
    </lineage>
</organism>
<dbReference type="PANTHER" id="PTHR48098">
    <property type="entry name" value="ENTEROCHELIN ESTERASE-RELATED"/>
    <property type="match status" value="1"/>
</dbReference>
<dbReference type="Gene3D" id="3.40.50.1820">
    <property type="entry name" value="alpha/beta hydrolase"/>
    <property type="match status" value="1"/>
</dbReference>
<evidence type="ECO:0000313" key="2">
    <source>
        <dbReference type="EMBL" id="TQF11635.1"/>
    </source>
</evidence>
<dbReference type="EMBL" id="VIFM01000178">
    <property type="protein sequence ID" value="TQF11635.1"/>
    <property type="molecule type" value="Genomic_DNA"/>
</dbReference>
<dbReference type="InterPro" id="IPR000801">
    <property type="entry name" value="Esterase-like"/>
</dbReference>
<feature type="region of interest" description="Disordered" evidence="1">
    <location>
        <begin position="1"/>
        <end position="22"/>
    </location>
</feature>
<accession>A0A540WRI6</accession>
<dbReference type="Pfam" id="PF00756">
    <property type="entry name" value="Esterase"/>
    <property type="match status" value="1"/>
</dbReference>
<dbReference type="GO" id="GO:0016787">
    <property type="term" value="F:hydrolase activity"/>
    <property type="evidence" value="ECO:0007669"/>
    <property type="project" value="UniProtKB-KW"/>
</dbReference>
<sequence>MRGLLETREVQSPALESNPLGDPSRRRLTVYLPPGYGEGDRRYPAVYFLHAFGSGGGSWTNASGFAPSVPERLDALIESGAVPPVVGVFPDGWTSLGGSQWINSDAIGRYRDYLAKDIVGFVDRTFRTLPKAASRAVLGHSSGGYGALVMGRYHPEIFSHLGAHSADSYFEYCYLPDLPKAAGVLLKAGGIEAWQGEFRQRVRETKMRGDDFPVVNTLAMAAAYSPKKGEPLNLELPFDAQTGRLKIDVWNRWLVHDPVRFVPKFLDAYRKMKTIFLDCGTRDEFNMRWGTRMLADDLKNAGVELVHEEFEDGHSGVSYRFERSLSVLLPKLARE</sequence>
<dbReference type="AlphaFoldDB" id="A0A540WRI6"/>
<reference evidence="2 3" key="1">
    <citation type="submission" date="2019-06" db="EMBL/GenBank/DDBJ databases">
        <authorList>
            <person name="Livingstone P."/>
            <person name="Whitworth D."/>
        </authorList>
    </citation>
    <scope>NUCLEOTIDE SEQUENCE [LARGE SCALE GENOMIC DNA]</scope>
    <source>
        <strain evidence="2 3">AM401</strain>
    </source>
</reference>
<dbReference type="InterPro" id="IPR050583">
    <property type="entry name" value="Mycobacterial_A85_antigen"/>
</dbReference>
<proteinExistence type="predicted"/>
<evidence type="ECO:0000313" key="3">
    <source>
        <dbReference type="Proteomes" id="UP000315369"/>
    </source>
</evidence>
<dbReference type="OrthoDB" id="9803578at2"/>
<dbReference type="SUPFAM" id="SSF53474">
    <property type="entry name" value="alpha/beta-Hydrolases"/>
    <property type="match status" value="1"/>
</dbReference>
<keyword evidence="3" id="KW-1185">Reference proteome</keyword>
<comment type="caution">
    <text evidence="2">The sequence shown here is derived from an EMBL/GenBank/DDBJ whole genome shotgun (WGS) entry which is preliminary data.</text>
</comment>
<dbReference type="RefSeq" id="WP_141646626.1">
    <property type="nucleotide sequence ID" value="NZ_VIFM01000178.1"/>
</dbReference>
<keyword evidence="2" id="KW-0378">Hydrolase</keyword>